<evidence type="ECO:0000256" key="3">
    <source>
        <dbReference type="ARBA" id="ARBA00022692"/>
    </source>
</evidence>
<feature type="transmembrane region" description="Helical" evidence="9">
    <location>
        <begin position="27"/>
        <end position="48"/>
    </location>
</feature>
<organism evidence="10 11">
    <name type="scientific">Psylliodes chrysocephalus</name>
    <dbReference type="NCBI Taxonomy" id="3402493"/>
    <lineage>
        <taxon>Eukaryota</taxon>
        <taxon>Metazoa</taxon>
        <taxon>Ecdysozoa</taxon>
        <taxon>Arthropoda</taxon>
        <taxon>Hexapoda</taxon>
        <taxon>Insecta</taxon>
        <taxon>Pterygota</taxon>
        <taxon>Neoptera</taxon>
        <taxon>Endopterygota</taxon>
        <taxon>Coleoptera</taxon>
        <taxon>Polyphaga</taxon>
        <taxon>Cucujiformia</taxon>
        <taxon>Chrysomeloidea</taxon>
        <taxon>Chrysomelidae</taxon>
        <taxon>Galerucinae</taxon>
        <taxon>Alticini</taxon>
        <taxon>Psylliodes</taxon>
    </lineage>
</organism>
<comment type="similarity">
    <text evidence="2">Belongs to the unc-93 family.</text>
</comment>
<dbReference type="InterPro" id="IPR051617">
    <property type="entry name" value="UNC-93-like_regulator"/>
</dbReference>
<dbReference type="Pfam" id="PF05978">
    <property type="entry name" value="UNC-93"/>
    <property type="match status" value="1"/>
</dbReference>
<evidence type="ECO:0000313" key="11">
    <source>
        <dbReference type="Proteomes" id="UP001153636"/>
    </source>
</evidence>
<feature type="transmembrane region" description="Helical" evidence="9">
    <location>
        <begin position="120"/>
        <end position="139"/>
    </location>
</feature>
<feature type="transmembrane region" description="Helical" evidence="9">
    <location>
        <begin position="285"/>
        <end position="307"/>
    </location>
</feature>
<feature type="transmembrane region" description="Helical" evidence="9">
    <location>
        <begin position="191"/>
        <end position="211"/>
    </location>
</feature>
<evidence type="ECO:0000256" key="2">
    <source>
        <dbReference type="ARBA" id="ARBA00009172"/>
    </source>
</evidence>
<gene>
    <name evidence="10" type="ORF">PSYICH_LOCUS11983</name>
</gene>
<keyword evidence="6" id="KW-0325">Glycoprotein</keyword>
<feature type="transmembrane region" description="Helical" evidence="9">
    <location>
        <begin position="319"/>
        <end position="338"/>
    </location>
</feature>
<feature type="transmembrane region" description="Helical" evidence="9">
    <location>
        <begin position="93"/>
        <end position="115"/>
    </location>
</feature>
<name>A0A9P0D533_9CUCU</name>
<comment type="subcellular location">
    <subcellularLocation>
        <location evidence="1">Membrane</location>
        <topology evidence="1">Multi-pass membrane protein</topology>
    </subcellularLocation>
</comment>
<dbReference type="EMBL" id="OV651818">
    <property type="protein sequence ID" value="CAH1112471.1"/>
    <property type="molecule type" value="Genomic_DNA"/>
</dbReference>
<dbReference type="OrthoDB" id="196103at2759"/>
<dbReference type="SUPFAM" id="SSF103473">
    <property type="entry name" value="MFS general substrate transporter"/>
    <property type="match status" value="1"/>
</dbReference>
<evidence type="ECO:0000256" key="9">
    <source>
        <dbReference type="SAM" id="Phobius"/>
    </source>
</evidence>
<evidence type="ECO:0000256" key="1">
    <source>
        <dbReference type="ARBA" id="ARBA00004141"/>
    </source>
</evidence>
<keyword evidence="3 9" id="KW-0812">Transmembrane</keyword>
<keyword evidence="11" id="KW-1185">Reference proteome</keyword>
<accession>A0A9P0D533</accession>
<keyword evidence="4 9" id="KW-1133">Transmembrane helix</keyword>
<sequence length="461" mass="50287">VLFSESLNFNVSRLGSSVLYKMIDKSLLNVLLLGLAFMLIFTAFQTMGNIEKTILESIEQDDPNFDGKAYYSLAIVYVFFSVFNWAAPSVISIIGPKFSMLLGGITYLLFILSFLIPRGWLLYICSAVLGIGAAMIWTGQGNYLTLNSTKAHISRNSGIFWAMLQLSLFIGNTFVYFAFKGQTEIKKSTRNVVIITLSAIGVVGLAVLLLLPRATKEKEEDEEEQEVKPEGPLQALVGAIRLFCTGNMLLLSLTFLYTGLELGFFSGVYSSCIGFTQAFEDRKELVGVSGIFIGLGEVLGGGLFGILGNKTVKWGRDPIVAAGFILHAVSFFLIFLNLPNASPFSETADSAYITSNSILAIFCSFLLGLGDSFYNTQIYSLLGSVYADRSAPAFAIFKFTQSLGAAISFFYAESLGLYAQLGILIATATLGSLSFIRVEWIAKKQNPLLAVEQDKKGEVSE</sequence>
<feature type="non-terminal residue" evidence="10">
    <location>
        <position position="1"/>
    </location>
</feature>
<dbReference type="GO" id="GO:0016020">
    <property type="term" value="C:membrane"/>
    <property type="evidence" value="ECO:0007669"/>
    <property type="project" value="UniProtKB-SubCell"/>
</dbReference>
<evidence type="ECO:0000256" key="5">
    <source>
        <dbReference type="ARBA" id="ARBA00023136"/>
    </source>
</evidence>
<dbReference type="PANTHER" id="PTHR23294:SF0">
    <property type="entry name" value="UNC93-LIKE PROTEIN MFSD11"/>
    <property type="match status" value="1"/>
</dbReference>
<feature type="transmembrane region" description="Helical" evidence="9">
    <location>
        <begin position="417"/>
        <end position="436"/>
    </location>
</feature>
<feature type="transmembrane region" description="Helical" evidence="9">
    <location>
        <begin position="159"/>
        <end position="179"/>
    </location>
</feature>
<dbReference type="Proteomes" id="UP001153636">
    <property type="component" value="Chromosome 6"/>
</dbReference>
<protein>
    <recommendedName>
        <fullName evidence="7">UNC93-like protein MFSD11</fullName>
    </recommendedName>
    <alternativeName>
        <fullName evidence="8">Major facilitator superfamily domain-containing protein 11</fullName>
    </alternativeName>
</protein>
<dbReference type="PANTHER" id="PTHR23294">
    <property type="entry name" value="ET TRANSLATION PRODUCT-RELATED"/>
    <property type="match status" value="1"/>
</dbReference>
<feature type="transmembrane region" description="Helical" evidence="9">
    <location>
        <begin position="69"/>
        <end position="87"/>
    </location>
</feature>
<dbReference type="InterPro" id="IPR036259">
    <property type="entry name" value="MFS_trans_sf"/>
</dbReference>
<keyword evidence="5 9" id="KW-0472">Membrane</keyword>
<reference evidence="10" key="1">
    <citation type="submission" date="2022-01" db="EMBL/GenBank/DDBJ databases">
        <authorList>
            <person name="King R."/>
        </authorList>
    </citation>
    <scope>NUCLEOTIDE SEQUENCE</scope>
</reference>
<dbReference type="InterPro" id="IPR010291">
    <property type="entry name" value="Ion_channel_UNC-93"/>
</dbReference>
<evidence type="ECO:0000313" key="10">
    <source>
        <dbReference type="EMBL" id="CAH1112471.1"/>
    </source>
</evidence>
<dbReference type="AlphaFoldDB" id="A0A9P0D533"/>
<feature type="transmembrane region" description="Helical" evidence="9">
    <location>
        <begin position="350"/>
        <end position="370"/>
    </location>
</feature>
<proteinExistence type="inferred from homology"/>
<evidence type="ECO:0000256" key="7">
    <source>
        <dbReference type="ARBA" id="ARBA00040302"/>
    </source>
</evidence>
<dbReference type="Gene3D" id="1.20.1250.20">
    <property type="entry name" value="MFS general substrate transporter like domains"/>
    <property type="match status" value="1"/>
</dbReference>
<feature type="transmembrane region" description="Helical" evidence="9">
    <location>
        <begin position="391"/>
        <end position="411"/>
    </location>
</feature>
<evidence type="ECO:0000256" key="8">
    <source>
        <dbReference type="ARBA" id="ARBA00041910"/>
    </source>
</evidence>
<evidence type="ECO:0000256" key="4">
    <source>
        <dbReference type="ARBA" id="ARBA00022989"/>
    </source>
</evidence>
<evidence type="ECO:0000256" key="6">
    <source>
        <dbReference type="ARBA" id="ARBA00023180"/>
    </source>
</evidence>